<evidence type="ECO:0000313" key="3">
    <source>
        <dbReference type="EMBL" id="KAF2996679.1"/>
    </source>
</evidence>
<evidence type="ECO:0000313" key="4">
    <source>
        <dbReference type="Proteomes" id="UP000801428"/>
    </source>
</evidence>
<evidence type="ECO:0008006" key="5">
    <source>
        <dbReference type="Google" id="ProtNLM"/>
    </source>
</evidence>
<proteinExistence type="predicted"/>
<accession>A0A9P4T7X5</accession>
<protein>
    <recommendedName>
        <fullName evidence="5">Hypersensitive response inducing protein 1</fullName>
    </recommendedName>
</protein>
<keyword evidence="4" id="KW-1185">Reference proteome</keyword>
<feature type="signal peptide" evidence="2">
    <location>
        <begin position="1"/>
        <end position="25"/>
    </location>
</feature>
<comment type="caution">
    <text evidence="3">The sequence shown here is derived from an EMBL/GenBank/DDBJ whole genome shotgun (WGS) entry which is preliminary data.</text>
</comment>
<dbReference type="EMBL" id="SWKU01000026">
    <property type="protein sequence ID" value="KAF2996679.1"/>
    <property type="molecule type" value="Genomic_DNA"/>
</dbReference>
<name>A0A9P4T7X5_CURKU</name>
<dbReference type="OrthoDB" id="3763539at2759"/>
<feature type="region of interest" description="Disordered" evidence="1">
    <location>
        <begin position="169"/>
        <end position="205"/>
    </location>
</feature>
<organism evidence="3 4">
    <name type="scientific">Curvularia kusanoi</name>
    <name type="common">Cochliobolus kusanoi</name>
    <dbReference type="NCBI Taxonomy" id="90978"/>
    <lineage>
        <taxon>Eukaryota</taxon>
        <taxon>Fungi</taxon>
        <taxon>Dikarya</taxon>
        <taxon>Ascomycota</taxon>
        <taxon>Pezizomycotina</taxon>
        <taxon>Dothideomycetes</taxon>
        <taxon>Pleosporomycetidae</taxon>
        <taxon>Pleosporales</taxon>
        <taxon>Pleosporineae</taxon>
        <taxon>Pleosporaceae</taxon>
        <taxon>Curvularia</taxon>
    </lineage>
</organism>
<feature type="compositionally biased region" description="Polar residues" evidence="1">
    <location>
        <begin position="176"/>
        <end position="191"/>
    </location>
</feature>
<feature type="chain" id="PRO_5040453134" description="Hypersensitive response inducing protein 1" evidence="2">
    <location>
        <begin position="26"/>
        <end position="205"/>
    </location>
</feature>
<reference evidence="3" key="1">
    <citation type="submission" date="2019-04" db="EMBL/GenBank/DDBJ databases">
        <title>Sequencing of skin fungus with MAO and IRED activity.</title>
        <authorList>
            <person name="Marsaioli A.J."/>
            <person name="Bonatto J.M.C."/>
            <person name="Reis Junior O."/>
        </authorList>
    </citation>
    <scope>NUCLEOTIDE SEQUENCE</scope>
    <source>
        <strain evidence="3">30M1</strain>
    </source>
</reference>
<dbReference type="Proteomes" id="UP000801428">
    <property type="component" value="Unassembled WGS sequence"/>
</dbReference>
<keyword evidence="2" id="KW-0732">Signal</keyword>
<sequence>MLFTKIATSLFPVAIIAAPAHKPQARVDDCVPVTYTLTEYVITASKSFYYVSFNVQSSYTANSPVDDVVSAGVNCEADGAEIPESNNKCSIGGHKFDNVVFDRVGTSGETGYRLHHTWQCNDATWQSTTEVLFDQLNCGNGVDDNHGETVACNSGPVIVQPQNVQKVIEGKKGHGNKTTSSKQSAYSNQPGSLPASPARPAHEPL</sequence>
<gene>
    <name evidence="3" type="ORF">E8E13_004475</name>
</gene>
<evidence type="ECO:0000256" key="1">
    <source>
        <dbReference type="SAM" id="MobiDB-lite"/>
    </source>
</evidence>
<evidence type="ECO:0000256" key="2">
    <source>
        <dbReference type="SAM" id="SignalP"/>
    </source>
</evidence>
<dbReference type="AlphaFoldDB" id="A0A9P4T7X5"/>